<organism evidence="1">
    <name type="scientific">Candidatus Methanophagaceae archaeon ANME-1 ERB6</name>
    <dbReference type="NCBI Taxonomy" id="2759912"/>
    <lineage>
        <taxon>Archaea</taxon>
        <taxon>Methanobacteriati</taxon>
        <taxon>Methanobacteriota</taxon>
        <taxon>Stenosarchaea group</taxon>
        <taxon>Methanomicrobia</taxon>
        <taxon>Candidatus Methanophagales</taxon>
        <taxon>Candidatus Methanophagaceae</taxon>
    </lineage>
</organism>
<dbReference type="AlphaFoldDB" id="A0A7G9YU42"/>
<accession>A0A7G9YU42</accession>
<evidence type="ECO:0000313" key="1">
    <source>
        <dbReference type="EMBL" id="QNO51526.1"/>
    </source>
</evidence>
<sequence>MNNHTHKKVLLIAIVILLVATAAVSYFGYVEFLTEPHAATTPSLGVNPNVNVNASAIAPDELLGMEKVVVSCGEDALQRVKQSHTGSVKHVEDVATVHYMNMKEGKFLTLWTTLYPNETIANDGTEKMVAGMQKWGGELGIQSEGAYNR</sequence>
<protein>
    <submittedName>
        <fullName evidence="1">Uncharacterized protein</fullName>
    </submittedName>
</protein>
<dbReference type="EMBL" id="MT631471">
    <property type="protein sequence ID" value="QNO51526.1"/>
    <property type="molecule type" value="Genomic_DNA"/>
</dbReference>
<gene>
    <name evidence="1" type="ORF">CBNPKNJC_00041</name>
</gene>
<reference evidence="1" key="1">
    <citation type="submission" date="2020-06" db="EMBL/GenBank/DDBJ databases">
        <title>Unique genomic features of the anaerobic methanotrophic archaea.</title>
        <authorList>
            <person name="Chadwick G.L."/>
            <person name="Skennerton C.T."/>
            <person name="Laso-Perez R."/>
            <person name="Leu A.O."/>
            <person name="Speth D.R."/>
            <person name="Yu H."/>
            <person name="Morgan-Lang C."/>
            <person name="Hatzenpichler R."/>
            <person name="Goudeau D."/>
            <person name="Malmstrom R."/>
            <person name="Brazelton W.J."/>
            <person name="Woyke T."/>
            <person name="Hallam S.J."/>
            <person name="Tyson G.W."/>
            <person name="Wegener G."/>
            <person name="Boetius A."/>
            <person name="Orphan V."/>
        </authorList>
    </citation>
    <scope>NUCLEOTIDE SEQUENCE</scope>
</reference>
<name>A0A7G9YU42_9EURY</name>
<proteinExistence type="predicted"/>